<evidence type="ECO:0000313" key="15">
    <source>
        <dbReference type="Proteomes" id="UP000008672"/>
    </source>
</evidence>
<keyword evidence="2" id="KW-1003">Cell membrane</keyword>
<dbReference type="HOGENOM" id="CLU_009579_8_2_1"/>
<evidence type="ECO:0000256" key="9">
    <source>
        <dbReference type="ARBA" id="ARBA00023180"/>
    </source>
</evidence>
<organism evidence="14 15">
    <name type="scientific">Latimeria chalumnae</name>
    <name type="common">Coelacanth</name>
    <dbReference type="NCBI Taxonomy" id="7897"/>
    <lineage>
        <taxon>Eukaryota</taxon>
        <taxon>Metazoa</taxon>
        <taxon>Chordata</taxon>
        <taxon>Craniata</taxon>
        <taxon>Vertebrata</taxon>
        <taxon>Euteleostomi</taxon>
        <taxon>Coelacanthiformes</taxon>
        <taxon>Coelacanthidae</taxon>
        <taxon>Latimeria</taxon>
    </lineage>
</organism>
<evidence type="ECO:0000256" key="4">
    <source>
        <dbReference type="ARBA" id="ARBA00022989"/>
    </source>
</evidence>
<gene>
    <name evidence="14" type="primary">SI:DKEY-165A24.9</name>
</gene>
<evidence type="ECO:0000259" key="13">
    <source>
        <dbReference type="PROSITE" id="PS50262"/>
    </source>
</evidence>
<dbReference type="PANTHER" id="PTHR24234">
    <property type="entry name" value="LYSOPHOSPHATIDIC ACID RECEPTOR 5/SPHINGOSYLPHOSPHORYLCHOLINE RECEPTOR"/>
    <property type="match status" value="1"/>
</dbReference>
<protein>
    <submittedName>
        <fullName evidence="14">Si:dkey-165a24.9</fullName>
    </submittedName>
</protein>
<feature type="transmembrane region" description="Helical" evidence="12">
    <location>
        <begin position="62"/>
        <end position="83"/>
    </location>
</feature>
<feature type="transmembrane region" description="Helical" evidence="12">
    <location>
        <begin position="142"/>
        <end position="167"/>
    </location>
</feature>
<keyword evidence="7" id="KW-1015">Disulfide bond</keyword>
<name>H3BG64_LATCH</name>
<evidence type="ECO:0000256" key="8">
    <source>
        <dbReference type="ARBA" id="ARBA00023170"/>
    </source>
</evidence>
<evidence type="ECO:0000256" key="6">
    <source>
        <dbReference type="ARBA" id="ARBA00023136"/>
    </source>
</evidence>
<dbReference type="SUPFAM" id="SSF81321">
    <property type="entry name" value="Family A G protein-coupled receptor-like"/>
    <property type="match status" value="1"/>
</dbReference>
<keyword evidence="5 11" id="KW-0297">G-protein coupled receptor</keyword>
<feature type="domain" description="G-protein coupled receptors family 1 profile" evidence="13">
    <location>
        <begin position="42"/>
        <end position="294"/>
    </location>
</feature>
<keyword evidence="4 12" id="KW-1133">Transmembrane helix</keyword>
<dbReference type="InterPro" id="IPR017452">
    <property type="entry name" value="GPCR_Rhodpsn_7TM"/>
</dbReference>
<dbReference type="Ensembl" id="ENSLACT00000021025.1">
    <property type="protein sequence ID" value="ENSLACP00000020885.1"/>
    <property type="gene ID" value="ENSLACG00000018350.1"/>
</dbReference>
<reference evidence="14" key="3">
    <citation type="submission" date="2025-09" db="UniProtKB">
        <authorList>
            <consortium name="Ensembl"/>
        </authorList>
    </citation>
    <scope>IDENTIFICATION</scope>
</reference>
<keyword evidence="10 11" id="KW-0807">Transducer</keyword>
<dbReference type="InterPro" id="IPR000276">
    <property type="entry name" value="GPCR_Rhodpsn"/>
</dbReference>
<accession>H3BG64</accession>
<dbReference type="GO" id="GO:0004930">
    <property type="term" value="F:G protein-coupled receptor activity"/>
    <property type="evidence" value="ECO:0007669"/>
    <property type="project" value="UniProtKB-KW"/>
</dbReference>
<feature type="transmembrane region" description="Helical" evidence="12">
    <location>
        <begin position="29"/>
        <end position="50"/>
    </location>
</feature>
<sequence length="317" mass="35743">ERQGMNFTASTAVPSLCNITLSSNSSLLASFYCVSFILGLPANCFAFWALIQLIRAKHILPVYIISLTLADFLQLTTLPVWATYVLEGHKWPFSSAYCEFCGFLFYVNLYSSVGFLCCIAMDRYLAIVHPLRSAGLRSPKSALLVSVCIWLFVIGACILGMCCSIYRQKTALCLEDYPGKTRYAIFKIGTIVLGFLLPCFILGFTCIQVAKCLQKSISVQPQERQKVICILVLVMVIFVLVFGPYHVLGAYKFITFLVLTEEESYCQLERALFLPYRACYGLTSFNNVLDPLFYIFICNDIQERLRDLFSCIPKLNA</sequence>
<dbReference type="GeneTree" id="ENSGT00950000183136"/>
<evidence type="ECO:0000256" key="5">
    <source>
        <dbReference type="ARBA" id="ARBA00023040"/>
    </source>
</evidence>
<evidence type="ECO:0000256" key="7">
    <source>
        <dbReference type="ARBA" id="ARBA00023157"/>
    </source>
</evidence>
<reference evidence="15" key="1">
    <citation type="submission" date="2011-08" db="EMBL/GenBank/DDBJ databases">
        <title>The draft genome of Latimeria chalumnae.</title>
        <authorList>
            <person name="Di Palma F."/>
            <person name="Alfoldi J."/>
            <person name="Johnson J."/>
            <person name="Berlin A."/>
            <person name="Gnerre S."/>
            <person name="Jaffe D."/>
            <person name="MacCallum I."/>
            <person name="Young S."/>
            <person name="Walker B.J."/>
            <person name="Lander E."/>
            <person name="Lindblad-Toh K."/>
        </authorList>
    </citation>
    <scope>NUCLEOTIDE SEQUENCE [LARGE SCALE GENOMIC DNA]</scope>
    <source>
        <strain evidence="15">Wild caught</strain>
    </source>
</reference>
<dbReference type="Pfam" id="PF00001">
    <property type="entry name" value="7tm_1"/>
    <property type="match status" value="1"/>
</dbReference>
<comment type="similarity">
    <text evidence="11">Belongs to the G-protein coupled receptor 1 family.</text>
</comment>
<dbReference type="Gene3D" id="1.20.1070.10">
    <property type="entry name" value="Rhodopsin 7-helix transmembrane proteins"/>
    <property type="match status" value="1"/>
</dbReference>
<keyword evidence="15" id="KW-1185">Reference proteome</keyword>
<dbReference type="Proteomes" id="UP000008672">
    <property type="component" value="Unassembled WGS sequence"/>
</dbReference>
<evidence type="ECO:0000256" key="10">
    <source>
        <dbReference type="ARBA" id="ARBA00023224"/>
    </source>
</evidence>
<keyword evidence="8 11" id="KW-0675">Receptor</keyword>
<dbReference type="InParanoid" id="H3BG64"/>
<keyword evidence="3 11" id="KW-0812">Transmembrane</keyword>
<proteinExistence type="inferred from homology"/>
<evidence type="ECO:0000256" key="2">
    <source>
        <dbReference type="ARBA" id="ARBA00022475"/>
    </source>
</evidence>
<evidence type="ECO:0000256" key="11">
    <source>
        <dbReference type="RuleBase" id="RU000688"/>
    </source>
</evidence>
<dbReference type="AlphaFoldDB" id="H3BG64"/>
<dbReference type="PRINTS" id="PR00237">
    <property type="entry name" value="GPCRRHODOPSN"/>
</dbReference>
<dbReference type="PROSITE" id="PS00237">
    <property type="entry name" value="G_PROTEIN_RECEP_F1_1"/>
    <property type="match status" value="1"/>
</dbReference>
<feature type="transmembrane region" description="Helical" evidence="12">
    <location>
        <begin position="227"/>
        <end position="248"/>
    </location>
</feature>
<feature type="transmembrane region" description="Helical" evidence="12">
    <location>
        <begin position="103"/>
        <end position="121"/>
    </location>
</feature>
<dbReference type="GO" id="GO:0005886">
    <property type="term" value="C:plasma membrane"/>
    <property type="evidence" value="ECO:0007669"/>
    <property type="project" value="UniProtKB-SubCell"/>
</dbReference>
<dbReference type="PROSITE" id="PS50262">
    <property type="entry name" value="G_PROTEIN_RECEP_F1_2"/>
    <property type="match status" value="1"/>
</dbReference>
<dbReference type="eggNOG" id="ENOG502QRUD">
    <property type="taxonomic scope" value="Eukaryota"/>
</dbReference>
<reference evidence="14" key="2">
    <citation type="submission" date="2025-08" db="UniProtKB">
        <authorList>
            <consortium name="Ensembl"/>
        </authorList>
    </citation>
    <scope>IDENTIFICATION</scope>
</reference>
<feature type="transmembrane region" description="Helical" evidence="12">
    <location>
        <begin position="183"/>
        <end position="207"/>
    </location>
</feature>
<dbReference type="PANTHER" id="PTHR24234:SF9">
    <property type="entry name" value="G-PROTEIN COUPLED RECEPTOR 132-RELATED"/>
    <property type="match status" value="1"/>
</dbReference>
<dbReference type="EMBL" id="AFYH01021531">
    <property type="status" value="NOT_ANNOTATED_CDS"/>
    <property type="molecule type" value="Genomic_DNA"/>
</dbReference>
<comment type="subcellular location">
    <subcellularLocation>
        <location evidence="1">Cell membrane</location>
        <topology evidence="1">Multi-pass membrane protein</topology>
    </subcellularLocation>
</comment>
<evidence type="ECO:0000256" key="12">
    <source>
        <dbReference type="SAM" id="Phobius"/>
    </source>
</evidence>
<evidence type="ECO:0000256" key="3">
    <source>
        <dbReference type="ARBA" id="ARBA00022692"/>
    </source>
</evidence>
<dbReference type="OMA" id="NHERYKI"/>
<evidence type="ECO:0000313" key="14">
    <source>
        <dbReference type="Ensembl" id="ENSLACP00000020885.1"/>
    </source>
</evidence>
<evidence type="ECO:0000256" key="1">
    <source>
        <dbReference type="ARBA" id="ARBA00004651"/>
    </source>
</evidence>
<keyword evidence="6 12" id="KW-0472">Membrane</keyword>
<keyword evidence="9" id="KW-0325">Glycoprotein</keyword>